<sequence>MLKLPQGCAVPQLKSAWQPTTRLLEFTLLGEGIGGDTPVVILVSGVSTPEAATPQAEIVVTAYEKLVVRSTVPASTRGGQVIDGPCAFVTPKLLPGQITGAKRWLPFSCCPDAVSDVSLAFCVNGTIPLGGKILIELPADGWDMGDRPSVRLRNAHYHNAAAPATWDRAQHVLEIMIPTGAGATPILMKSNMTLTIANVRNPSKETGGGTYAGSVNASARITTLSASGGVIDGPSKLDVARISELRESDFDIASKSFDEEDVEKNGVIAVDKLFDVLKRAHVHLSEALYQSLVVTNLPLRMHVNHSIDSAARAAAASAPQLGLDGEQVSDAFTEASIPIDRISKAEFLNLFARVYAPAYKFGQELRLACGRGHVDKVCEWISRGCDLNAKDGSGWSALHYAADFGHLDVVQILLECVMTPEVPPTSVSNSSVHHLADVNSRDACGWTPLMCAAANGHTEIVEVLISGGADPSLPSVEGRTALHWAGSRGMDETVSALLKAGAPIDLVDRSGWSALHCAMLHGSAQCATLLEQGAARELKDKLHYPPTYYGAAAPNMHEPL</sequence>
<dbReference type="Pfam" id="PF12796">
    <property type="entry name" value="Ank_2"/>
    <property type="match status" value="1"/>
</dbReference>
<dbReference type="HOGENOM" id="CLU_440406_0_0_1"/>
<dbReference type="AlphaFoldDB" id="K3WU08"/>
<dbReference type="STRING" id="431595.K3WU08"/>
<evidence type="ECO:0000256" key="2">
    <source>
        <dbReference type="ARBA" id="ARBA00023043"/>
    </source>
</evidence>
<keyword evidence="1" id="KW-0677">Repeat</keyword>
<dbReference type="PROSITE" id="PS50297">
    <property type="entry name" value="ANK_REP_REGION"/>
    <property type="match status" value="3"/>
</dbReference>
<dbReference type="InterPro" id="IPR036770">
    <property type="entry name" value="Ankyrin_rpt-contain_sf"/>
</dbReference>
<dbReference type="SUPFAM" id="SSF48403">
    <property type="entry name" value="Ankyrin repeat"/>
    <property type="match status" value="1"/>
</dbReference>
<dbReference type="PROSITE" id="PS50088">
    <property type="entry name" value="ANK_REPEAT"/>
    <property type="match status" value="3"/>
</dbReference>
<dbReference type="GO" id="GO:0004842">
    <property type="term" value="F:ubiquitin-protein transferase activity"/>
    <property type="evidence" value="ECO:0007669"/>
    <property type="project" value="TreeGrafter"/>
</dbReference>
<dbReference type="OMA" id="PAYKYGQ"/>
<feature type="repeat" description="ANK" evidence="3">
    <location>
        <begin position="393"/>
        <end position="415"/>
    </location>
</feature>
<dbReference type="InterPro" id="IPR002110">
    <property type="entry name" value="Ankyrin_rpt"/>
</dbReference>
<reference evidence="4" key="3">
    <citation type="submission" date="2015-02" db="UniProtKB">
        <authorList>
            <consortium name="EnsemblProtists"/>
        </authorList>
    </citation>
    <scope>IDENTIFICATION</scope>
    <source>
        <strain evidence="4">DAOM BR144</strain>
    </source>
</reference>
<protein>
    <submittedName>
        <fullName evidence="4">Uncharacterized protein</fullName>
    </submittedName>
</protein>
<dbReference type="eggNOG" id="KOG0502">
    <property type="taxonomic scope" value="Eukaryota"/>
</dbReference>
<dbReference type="Pfam" id="PF13637">
    <property type="entry name" value="Ank_4"/>
    <property type="match status" value="1"/>
</dbReference>
<dbReference type="GO" id="GO:0085020">
    <property type="term" value="P:protein K6-linked ubiquitination"/>
    <property type="evidence" value="ECO:0007669"/>
    <property type="project" value="TreeGrafter"/>
</dbReference>
<dbReference type="InParanoid" id="K3WU08"/>
<evidence type="ECO:0000313" key="4">
    <source>
        <dbReference type="EnsemblProtists" id="PYU1_T008454"/>
    </source>
</evidence>
<organism evidence="4 5">
    <name type="scientific">Globisporangium ultimum (strain ATCC 200006 / CBS 805.95 / DAOM BR144)</name>
    <name type="common">Pythium ultimum</name>
    <dbReference type="NCBI Taxonomy" id="431595"/>
    <lineage>
        <taxon>Eukaryota</taxon>
        <taxon>Sar</taxon>
        <taxon>Stramenopiles</taxon>
        <taxon>Oomycota</taxon>
        <taxon>Peronosporomycetes</taxon>
        <taxon>Pythiales</taxon>
        <taxon>Pythiaceae</taxon>
        <taxon>Globisporangium</taxon>
    </lineage>
</organism>
<dbReference type="SMART" id="SM00248">
    <property type="entry name" value="ANK"/>
    <property type="match status" value="5"/>
</dbReference>
<feature type="repeat" description="ANK" evidence="3">
    <location>
        <begin position="444"/>
        <end position="476"/>
    </location>
</feature>
<dbReference type="PANTHER" id="PTHR24171:SF10">
    <property type="entry name" value="ANKYRIN REPEAT DOMAIN-CONTAINING PROTEIN 29-LIKE"/>
    <property type="match status" value="1"/>
</dbReference>
<dbReference type="VEuPathDB" id="FungiDB:PYU1_G008438"/>
<reference evidence="5" key="2">
    <citation type="submission" date="2010-04" db="EMBL/GenBank/DDBJ databases">
        <authorList>
            <person name="Buell R."/>
            <person name="Hamilton J."/>
            <person name="Hostetler J."/>
        </authorList>
    </citation>
    <scope>NUCLEOTIDE SEQUENCE [LARGE SCALE GENOMIC DNA]</scope>
    <source>
        <strain evidence="5">DAOM:BR144</strain>
    </source>
</reference>
<feature type="repeat" description="ANK" evidence="3">
    <location>
        <begin position="477"/>
        <end position="509"/>
    </location>
</feature>
<dbReference type="PRINTS" id="PR01415">
    <property type="entry name" value="ANKYRIN"/>
</dbReference>
<dbReference type="PANTHER" id="PTHR24171">
    <property type="entry name" value="ANKYRIN REPEAT DOMAIN-CONTAINING PROTEIN 39-RELATED"/>
    <property type="match status" value="1"/>
</dbReference>
<dbReference type="EMBL" id="GL376613">
    <property type="status" value="NOT_ANNOTATED_CDS"/>
    <property type="molecule type" value="Genomic_DNA"/>
</dbReference>
<evidence type="ECO:0000256" key="1">
    <source>
        <dbReference type="ARBA" id="ARBA00022737"/>
    </source>
</evidence>
<dbReference type="EnsemblProtists" id="PYU1_T008454">
    <property type="protein sequence ID" value="PYU1_T008454"/>
    <property type="gene ID" value="PYU1_G008438"/>
</dbReference>
<name>K3WU08_GLOUD</name>
<evidence type="ECO:0000313" key="5">
    <source>
        <dbReference type="Proteomes" id="UP000019132"/>
    </source>
</evidence>
<proteinExistence type="predicted"/>
<dbReference type="Gene3D" id="1.25.40.20">
    <property type="entry name" value="Ankyrin repeat-containing domain"/>
    <property type="match status" value="2"/>
</dbReference>
<evidence type="ECO:0000256" key="3">
    <source>
        <dbReference type="PROSITE-ProRule" id="PRU00023"/>
    </source>
</evidence>
<reference evidence="5" key="1">
    <citation type="journal article" date="2010" name="Genome Biol.">
        <title>Genome sequence of the necrotrophic plant pathogen Pythium ultimum reveals original pathogenicity mechanisms and effector repertoire.</title>
        <authorList>
            <person name="Levesque C.A."/>
            <person name="Brouwer H."/>
            <person name="Cano L."/>
            <person name="Hamilton J.P."/>
            <person name="Holt C."/>
            <person name="Huitema E."/>
            <person name="Raffaele S."/>
            <person name="Robideau G.P."/>
            <person name="Thines M."/>
            <person name="Win J."/>
            <person name="Zerillo M.M."/>
            <person name="Beakes G.W."/>
            <person name="Boore J.L."/>
            <person name="Busam D."/>
            <person name="Dumas B."/>
            <person name="Ferriera S."/>
            <person name="Fuerstenberg S.I."/>
            <person name="Gachon C.M."/>
            <person name="Gaulin E."/>
            <person name="Govers F."/>
            <person name="Grenville-Briggs L."/>
            <person name="Horner N."/>
            <person name="Hostetler J."/>
            <person name="Jiang R.H."/>
            <person name="Johnson J."/>
            <person name="Krajaejun T."/>
            <person name="Lin H."/>
            <person name="Meijer H.J."/>
            <person name="Moore B."/>
            <person name="Morris P."/>
            <person name="Phuntmart V."/>
            <person name="Puiu D."/>
            <person name="Shetty J."/>
            <person name="Stajich J.E."/>
            <person name="Tripathy S."/>
            <person name="Wawra S."/>
            <person name="van West P."/>
            <person name="Whitty B.R."/>
            <person name="Coutinho P.M."/>
            <person name="Henrissat B."/>
            <person name="Martin F."/>
            <person name="Thomas P.D."/>
            <person name="Tyler B.M."/>
            <person name="De Vries R.P."/>
            <person name="Kamoun S."/>
            <person name="Yandell M."/>
            <person name="Tisserat N."/>
            <person name="Buell C.R."/>
        </authorList>
    </citation>
    <scope>NUCLEOTIDE SEQUENCE</scope>
    <source>
        <strain evidence="5">DAOM:BR144</strain>
    </source>
</reference>
<keyword evidence="2 3" id="KW-0040">ANK repeat</keyword>
<keyword evidence="5" id="KW-1185">Reference proteome</keyword>
<accession>K3WU08</accession>
<dbReference type="Proteomes" id="UP000019132">
    <property type="component" value="Unassembled WGS sequence"/>
</dbReference>